<organism evidence="1 2">
    <name type="scientific">Clostridium scindens (strain JCM 10418 / VPI 12708)</name>
    <dbReference type="NCBI Taxonomy" id="29347"/>
    <lineage>
        <taxon>Bacteria</taxon>
        <taxon>Bacillati</taxon>
        <taxon>Bacillota</taxon>
        <taxon>Clostridia</taxon>
        <taxon>Lachnospirales</taxon>
        <taxon>Lachnospiraceae</taxon>
    </lineage>
</organism>
<dbReference type="AlphaFoldDB" id="A0A844F5S2"/>
<reference evidence="1 2" key="1">
    <citation type="submission" date="2019-08" db="EMBL/GenBank/DDBJ databases">
        <title>In-depth cultivation of the pig gut microbiome towards novel bacterial diversity and tailored functional studies.</title>
        <authorList>
            <person name="Wylensek D."/>
            <person name="Hitch T.C.A."/>
            <person name="Clavel T."/>
        </authorList>
    </citation>
    <scope>NUCLEOTIDE SEQUENCE [LARGE SCALE GENOMIC DNA]</scope>
    <source>
        <strain evidence="1 2">BL-389-WT-3D</strain>
    </source>
</reference>
<sequence>MTAKEYLSQARYLDNRIKSKLLQIDSLNELATRCTPSYSDMPKSPNREGSRIFVLQQITVTVVTLKSHLSRNGSAQIS</sequence>
<evidence type="ECO:0000313" key="2">
    <source>
        <dbReference type="Proteomes" id="UP000462363"/>
    </source>
</evidence>
<gene>
    <name evidence="1" type="ORF">FYJ37_00610</name>
</gene>
<name>A0A844F5S2_CLOSV</name>
<comment type="caution">
    <text evidence="1">The sequence shown here is derived from an EMBL/GenBank/DDBJ whole genome shotgun (WGS) entry which is preliminary data.</text>
</comment>
<dbReference type="Proteomes" id="UP000462363">
    <property type="component" value="Unassembled WGS sequence"/>
</dbReference>
<protein>
    <submittedName>
        <fullName evidence="1">Uncharacterized protein</fullName>
    </submittedName>
</protein>
<proteinExistence type="predicted"/>
<dbReference type="EMBL" id="VUMB01000001">
    <property type="protein sequence ID" value="MSS38890.1"/>
    <property type="molecule type" value="Genomic_DNA"/>
</dbReference>
<accession>A0A844F5S2</accession>
<evidence type="ECO:0000313" key="1">
    <source>
        <dbReference type="EMBL" id="MSS38890.1"/>
    </source>
</evidence>